<dbReference type="InterPro" id="IPR003593">
    <property type="entry name" value="AAA+_ATPase"/>
</dbReference>
<dbReference type="GO" id="GO:0005524">
    <property type="term" value="F:ATP binding"/>
    <property type="evidence" value="ECO:0007669"/>
    <property type="project" value="UniProtKB-KW"/>
</dbReference>
<dbReference type="InterPro" id="IPR025662">
    <property type="entry name" value="Sigma_54_int_dom_ATP-bd_1"/>
</dbReference>
<dbReference type="PROSITE" id="PS00675">
    <property type="entry name" value="SIGMA54_INTERACT_1"/>
    <property type="match status" value="1"/>
</dbReference>
<evidence type="ECO:0000256" key="2">
    <source>
        <dbReference type="ARBA" id="ARBA00022840"/>
    </source>
</evidence>
<keyword evidence="2" id="KW-0067">ATP-binding</keyword>
<dbReference type="FunFam" id="3.40.50.300:FF:000006">
    <property type="entry name" value="DNA-binding transcriptional regulator NtrC"/>
    <property type="match status" value="1"/>
</dbReference>
<evidence type="ECO:0000256" key="1">
    <source>
        <dbReference type="ARBA" id="ARBA00022741"/>
    </source>
</evidence>
<dbReference type="SUPFAM" id="SSF46689">
    <property type="entry name" value="Homeodomain-like"/>
    <property type="match status" value="1"/>
</dbReference>
<dbReference type="AlphaFoldDB" id="A0AA46HW35"/>
<dbReference type="PANTHER" id="PTHR32071:SF57">
    <property type="entry name" value="C4-DICARBOXYLATE TRANSPORT TRANSCRIPTIONAL REGULATORY PROTEIN DCTD"/>
    <property type="match status" value="1"/>
</dbReference>
<name>A0AA46HW35_9BURK</name>
<dbReference type="InterPro" id="IPR002078">
    <property type="entry name" value="Sigma_54_int"/>
</dbReference>
<dbReference type="GO" id="GO:0006355">
    <property type="term" value="P:regulation of DNA-templated transcription"/>
    <property type="evidence" value="ECO:0007669"/>
    <property type="project" value="InterPro"/>
</dbReference>
<dbReference type="PANTHER" id="PTHR32071">
    <property type="entry name" value="TRANSCRIPTIONAL REGULATORY PROTEIN"/>
    <property type="match status" value="1"/>
</dbReference>
<evidence type="ECO:0000313" key="7">
    <source>
        <dbReference type="EMBL" id="TCP07713.1"/>
    </source>
</evidence>
<keyword evidence="4" id="KW-0804">Transcription</keyword>
<proteinExistence type="predicted"/>
<organism evidence="7 8">
    <name type="scientific">Caldimonas thermodepolymerans</name>
    <dbReference type="NCBI Taxonomy" id="215580"/>
    <lineage>
        <taxon>Bacteria</taxon>
        <taxon>Pseudomonadati</taxon>
        <taxon>Pseudomonadota</taxon>
        <taxon>Betaproteobacteria</taxon>
        <taxon>Burkholderiales</taxon>
        <taxon>Sphaerotilaceae</taxon>
        <taxon>Caldimonas</taxon>
    </lineage>
</organism>
<gene>
    <name evidence="7" type="ORF">EV676_104269</name>
</gene>
<accession>A0AA46HW35</accession>
<evidence type="ECO:0000256" key="4">
    <source>
        <dbReference type="ARBA" id="ARBA00023163"/>
    </source>
</evidence>
<evidence type="ECO:0000256" key="3">
    <source>
        <dbReference type="ARBA" id="ARBA00023015"/>
    </source>
</evidence>
<sequence>MTVNLLLLEGATEFATRVRRCLDVADVQANVFTCCEEWQQFNDGHAQLDGAIVGTGFLENPRFRQADWDLVQGLPVLWIGSKPPALYWIGGKNPVVLHEDFTFTQLRSRLVELGILPRSHGMAPAARQAPTDEDDFGASILHRSPRVTQLIEDCRAYACVDSPVLLIGETGTGKELFARAVAQGHPRYGKGPFVPVNCGSIPETLFESLFFGHAKGSFTNASRAHKGHLVQAHGGVLFLDEIGDLPLQQQVKLLRALEDGVVWPVGATEPVQTDFRLVAATNRDLREMVREGRFRADLYYRIAVIEIAIPSLDTRGPDDKVLLFATFFQRTMRKVDPHAQVELPPWIVEQVAARRFPGNVRELMNLAQRTAALFARYRSFDRERFDGIFADSHELAFPRPAEAATPQPAWRMDQSQERLRIIDALRRHGGRREAAARALGISRKTLWEKMRKHELLAEPGTPVLGSPTPDTGPGEN</sequence>
<dbReference type="InterPro" id="IPR009057">
    <property type="entry name" value="Homeodomain-like_sf"/>
</dbReference>
<keyword evidence="1" id="KW-0547">Nucleotide-binding</keyword>
<dbReference type="GO" id="GO:0043565">
    <property type="term" value="F:sequence-specific DNA binding"/>
    <property type="evidence" value="ECO:0007669"/>
    <property type="project" value="InterPro"/>
</dbReference>
<dbReference type="SUPFAM" id="SSF52540">
    <property type="entry name" value="P-loop containing nucleoside triphosphate hydrolases"/>
    <property type="match status" value="1"/>
</dbReference>
<dbReference type="Pfam" id="PF00158">
    <property type="entry name" value="Sigma54_activat"/>
    <property type="match status" value="1"/>
</dbReference>
<dbReference type="RefSeq" id="WP_132764917.1">
    <property type="nucleotide sequence ID" value="NZ_CP110416.1"/>
</dbReference>
<keyword evidence="3" id="KW-0805">Transcription regulation</keyword>
<dbReference type="Gene3D" id="1.10.10.60">
    <property type="entry name" value="Homeodomain-like"/>
    <property type="match status" value="1"/>
</dbReference>
<protein>
    <submittedName>
        <fullName evidence="7">Regulatory Fis family protein</fullName>
    </submittedName>
</protein>
<dbReference type="PROSITE" id="PS00688">
    <property type="entry name" value="SIGMA54_INTERACT_3"/>
    <property type="match status" value="1"/>
</dbReference>
<reference evidence="7 8" key="1">
    <citation type="submission" date="2019-03" db="EMBL/GenBank/DDBJ databases">
        <title>Genomic Encyclopedia of Type Strains, Phase IV (KMG-IV): sequencing the most valuable type-strain genomes for metagenomic binning, comparative biology and taxonomic classification.</title>
        <authorList>
            <person name="Goeker M."/>
        </authorList>
    </citation>
    <scope>NUCLEOTIDE SEQUENCE [LARGE SCALE GENOMIC DNA]</scope>
    <source>
        <strain evidence="7 8">DSM 15264</strain>
    </source>
</reference>
<feature type="region of interest" description="Disordered" evidence="5">
    <location>
        <begin position="457"/>
        <end position="476"/>
    </location>
</feature>
<evidence type="ECO:0000259" key="6">
    <source>
        <dbReference type="PROSITE" id="PS50045"/>
    </source>
</evidence>
<dbReference type="Pfam" id="PF02954">
    <property type="entry name" value="HTH_8"/>
    <property type="match status" value="1"/>
</dbReference>
<dbReference type="EMBL" id="SLXF01000004">
    <property type="protein sequence ID" value="TCP07713.1"/>
    <property type="molecule type" value="Genomic_DNA"/>
</dbReference>
<dbReference type="InterPro" id="IPR027417">
    <property type="entry name" value="P-loop_NTPase"/>
</dbReference>
<comment type="caution">
    <text evidence="7">The sequence shown here is derived from an EMBL/GenBank/DDBJ whole genome shotgun (WGS) entry which is preliminary data.</text>
</comment>
<evidence type="ECO:0000256" key="5">
    <source>
        <dbReference type="SAM" id="MobiDB-lite"/>
    </source>
</evidence>
<dbReference type="InterPro" id="IPR002197">
    <property type="entry name" value="HTH_Fis"/>
</dbReference>
<dbReference type="Gene3D" id="3.40.50.300">
    <property type="entry name" value="P-loop containing nucleotide triphosphate hydrolases"/>
    <property type="match status" value="1"/>
</dbReference>
<dbReference type="CDD" id="cd00009">
    <property type="entry name" value="AAA"/>
    <property type="match status" value="1"/>
</dbReference>
<dbReference type="InterPro" id="IPR025944">
    <property type="entry name" value="Sigma_54_int_dom_CS"/>
</dbReference>
<feature type="domain" description="Sigma-54 factor interaction" evidence="6">
    <location>
        <begin position="140"/>
        <end position="372"/>
    </location>
</feature>
<dbReference type="PRINTS" id="PR01590">
    <property type="entry name" value="HTHFIS"/>
</dbReference>
<evidence type="ECO:0000313" key="8">
    <source>
        <dbReference type="Proteomes" id="UP000294772"/>
    </source>
</evidence>
<dbReference type="Proteomes" id="UP000294772">
    <property type="component" value="Unassembled WGS sequence"/>
</dbReference>
<dbReference type="PROSITE" id="PS50045">
    <property type="entry name" value="SIGMA54_INTERACT_4"/>
    <property type="match status" value="1"/>
</dbReference>
<dbReference type="Gene3D" id="1.10.8.60">
    <property type="match status" value="1"/>
</dbReference>
<dbReference type="SMART" id="SM00382">
    <property type="entry name" value="AAA"/>
    <property type="match status" value="1"/>
</dbReference>